<evidence type="ECO:0000313" key="1">
    <source>
        <dbReference type="EMBL" id="KAI7954555.1"/>
    </source>
</evidence>
<proteinExistence type="predicted"/>
<dbReference type="Proteomes" id="UP001060170">
    <property type="component" value="Chromosome 5"/>
</dbReference>
<name>A0ACC0EJV1_9BASI</name>
<protein>
    <submittedName>
        <fullName evidence="1">Uncharacterized protein</fullName>
    </submittedName>
</protein>
<sequence length="83" mass="9116">MTAQKTAAKTKVSITGRDRSVELCTGLFINNEFVDGHGEAIISVNPADQSTLAVVHSIWPSRLQDKPQIRHGELIHQQPSVQL</sequence>
<dbReference type="EMBL" id="CM045869">
    <property type="protein sequence ID" value="KAI7954555.1"/>
    <property type="molecule type" value="Genomic_DNA"/>
</dbReference>
<evidence type="ECO:0000313" key="2">
    <source>
        <dbReference type="Proteomes" id="UP001060170"/>
    </source>
</evidence>
<organism evidence="1 2">
    <name type="scientific">Puccinia striiformis f. sp. tritici</name>
    <dbReference type="NCBI Taxonomy" id="168172"/>
    <lineage>
        <taxon>Eukaryota</taxon>
        <taxon>Fungi</taxon>
        <taxon>Dikarya</taxon>
        <taxon>Basidiomycota</taxon>
        <taxon>Pucciniomycotina</taxon>
        <taxon>Pucciniomycetes</taxon>
        <taxon>Pucciniales</taxon>
        <taxon>Pucciniaceae</taxon>
        <taxon>Puccinia</taxon>
    </lineage>
</organism>
<accession>A0ACC0EJV1</accession>
<reference evidence="1 2" key="3">
    <citation type="journal article" date="2022" name="Microbiol. Spectr.">
        <title>Folding features and dynamics of 3D genome architecture in plant fungal pathogens.</title>
        <authorList>
            <person name="Xia C."/>
        </authorList>
    </citation>
    <scope>NUCLEOTIDE SEQUENCE [LARGE SCALE GENOMIC DNA]</scope>
    <source>
        <strain evidence="1 2">93-210</strain>
    </source>
</reference>
<reference evidence="2" key="2">
    <citation type="journal article" date="2018" name="Mol. Plant Microbe Interact.">
        <title>Genome sequence resources for the wheat stripe rust pathogen (Puccinia striiformis f. sp. tritici) and the barley stripe rust pathogen (Puccinia striiformis f. sp. hordei).</title>
        <authorList>
            <person name="Xia C."/>
            <person name="Wang M."/>
            <person name="Yin C."/>
            <person name="Cornejo O.E."/>
            <person name="Hulbert S.H."/>
            <person name="Chen X."/>
        </authorList>
    </citation>
    <scope>NUCLEOTIDE SEQUENCE [LARGE SCALE GENOMIC DNA]</scope>
    <source>
        <strain evidence="2">93-210</strain>
    </source>
</reference>
<reference evidence="2" key="1">
    <citation type="journal article" date="2018" name="BMC Genomics">
        <title>Genomic insights into host adaptation between the wheat stripe rust pathogen (Puccinia striiformis f. sp. tritici) and the barley stripe rust pathogen (Puccinia striiformis f. sp. hordei).</title>
        <authorList>
            <person name="Xia C."/>
            <person name="Wang M."/>
            <person name="Yin C."/>
            <person name="Cornejo O.E."/>
            <person name="Hulbert S.H."/>
            <person name="Chen X."/>
        </authorList>
    </citation>
    <scope>NUCLEOTIDE SEQUENCE [LARGE SCALE GENOMIC DNA]</scope>
    <source>
        <strain evidence="2">93-210</strain>
    </source>
</reference>
<comment type="caution">
    <text evidence="1">The sequence shown here is derived from an EMBL/GenBank/DDBJ whole genome shotgun (WGS) entry which is preliminary data.</text>
</comment>
<gene>
    <name evidence="1" type="ORF">MJO28_004955</name>
</gene>
<keyword evidence="2" id="KW-1185">Reference proteome</keyword>